<name>A0A1W6Z3X8_9BORD</name>
<dbReference type="PROSITE" id="PS50983">
    <property type="entry name" value="FE_B12_PBP"/>
    <property type="match status" value="1"/>
</dbReference>
<gene>
    <name evidence="5" type="ORF">CAL13_18970</name>
</gene>
<evidence type="ECO:0000259" key="4">
    <source>
        <dbReference type="PROSITE" id="PS50983"/>
    </source>
</evidence>
<dbReference type="Gene3D" id="3.40.50.1980">
    <property type="entry name" value="Nitrogenase molybdenum iron protein domain"/>
    <property type="match status" value="2"/>
</dbReference>
<dbReference type="InterPro" id="IPR054828">
    <property type="entry name" value="Vit_B12_bind_prot"/>
</dbReference>
<dbReference type="SUPFAM" id="SSF53807">
    <property type="entry name" value="Helical backbone' metal receptor"/>
    <property type="match status" value="1"/>
</dbReference>
<dbReference type="Proteomes" id="UP000194139">
    <property type="component" value="Chromosome"/>
</dbReference>
<evidence type="ECO:0000256" key="2">
    <source>
        <dbReference type="SAM" id="MobiDB-lite"/>
    </source>
</evidence>
<dbReference type="InterPro" id="IPR050902">
    <property type="entry name" value="ABC_Transporter_SBP"/>
</dbReference>
<dbReference type="CDD" id="cd01144">
    <property type="entry name" value="BtuF"/>
    <property type="match status" value="1"/>
</dbReference>
<protein>
    <submittedName>
        <fullName evidence="5">Cobalamin-binding protein</fullName>
    </submittedName>
</protein>
<evidence type="ECO:0000256" key="1">
    <source>
        <dbReference type="ARBA" id="ARBA00022729"/>
    </source>
</evidence>
<dbReference type="RefSeq" id="WP_086073233.1">
    <property type="nucleotide sequence ID" value="NZ_CP021109.1"/>
</dbReference>
<feature type="chain" id="PRO_5013230116" evidence="3">
    <location>
        <begin position="25"/>
        <end position="326"/>
    </location>
</feature>
<dbReference type="AlphaFoldDB" id="A0A1W6Z3X8"/>
<dbReference type="PANTHER" id="PTHR30535:SF34">
    <property type="entry name" value="MOLYBDATE-BINDING PROTEIN MOLA"/>
    <property type="match status" value="1"/>
</dbReference>
<feature type="signal peptide" evidence="3">
    <location>
        <begin position="1"/>
        <end position="24"/>
    </location>
</feature>
<accession>A0A1W6Z3X8</accession>
<proteinExistence type="predicted"/>
<dbReference type="NCBIfam" id="NF038402">
    <property type="entry name" value="TroA_like"/>
    <property type="match status" value="1"/>
</dbReference>
<evidence type="ECO:0000256" key="3">
    <source>
        <dbReference type="SAM" id="SignalP"/>
    </source>
</evidence>
<keyword evidence="1 3" id="KW-0732">Signal</keyword>
<dbReference type="GO" id="GO:0071281">
    <property type="term" value="P:cellular response to iron ion"/>
    <property type="evidence" value="ECO:0007669"/>
    <property type="project" value="TreeGrafter"/>
</dbReference>
<keyword evidence="6" id="KW-1185">Reference proteome</keyword>
<dbReference type="Pfam" id="PF01497">
    <property type="entry name" value="Peripla_BP_2"/>
    <property type="match status" value="1"/>
</dbReference>
<dbReference type="InterPro" id="IPR002491">
    <property type="entry name" value="ABC_transptr_periplasmic_BD"/>
</dbReference>
<organism evidence="5 6">
    <name type="scientific">Bordetella genomosp. 9</name>
    <dbReference type="NCBI Taxonomy" id="1416803"/>
    <lineage>
        <taxon>Bacteria</taxon>
        <taxon>Pseudomonadati</taxon>
        <taxon>Pseudomonadota</taxon>
        <taxon>Betaproteobacteria</taxon>
        <taxon>Burkholderiales</taxon>
        <taxon>Alcaligenaceae</taxon>
        <taxon>Bordetella</taxon>
    </lineage>
</organism>
<feature type="domain" description="Fe/B12 periplasmic-binding" evidence="4">
    <location>
        <begin position="57"/>
        <end position="310"/>
    </location>
</feature>
<dbReference type="PANTHER" id="PTHR30535">
    <property type="entry name" value="VITAMIN B12-BINDING PROTEIN"/>
    <property type="match status" value="1"/>
</dbReference>
<evidence type="ECO:0000313" key="5">
    <source>
        <dbReference type="EMBL" id="ARP88058.1"/>
    </source>
</evidence>
<feature type="region of interest" description="Disordered" evidence="2">
    <location>
        <begin position="305"/>
        <end position="326"/>
    </location>
</feature>
<evidence type="ECO:0000313" key="6">
    <source>
        <dbReference type="Proteomes" id="UP000194139"/>
    </source>
</evidence>
<sequence>MRAAAIAIAIMAAAAAGGAATSAAAPGGAGAVNGTTPAVSVRDDRGRAVVLPAPAARAISLAPHATELIYAAGAGSRLAGVAKGSDYPPAALSLPSVGDALSPDAERLAALQPDLVVGWQPGAVANLLPLLRAINVPVYFSDPRTLRDIPDAVARMGGLFGTEDVAGPAAAALRARIDALARRYAGRQILRVFVQAGREPLYSLNGGSIVSDALRLCGAINVFADAPIAAPQVSAESVLARRPDAVLVGTAGEETLRASEAMWRGLRLPAALSGHVIGIDADRLYRPGPRLIDATEALCQDLDRIRLDGGSPAGDPPDAGNSAPRR</sequence>
<reference evidence="5 6" key="1">
    <citation type="submission" date="2017-05" db="EMBL/GenBank/DDBJ databases">
        <title>Complete and WGS of Bordetella genogroups.</title>
        <authorList>
            <person name="Spilker T."/>
            <person name="LiPuma J."/>
        </authorList>
    </citation>
    <scope>NUCLEOTIDE SEQUENCE [LARGE SCALE GENOMIC DNA]</scope>
    <source>
        <strain evidence="5 6">AU17164</strain>
    </source>
</reference>
<dbReference type="EMBL" id="CP021109">
    <property type="protein sequence ID" value="ARP88058.1"/>
    <property type="molecule type" value="Genomic_DNA"/>
</dbReference>